<evidence type="ECO:0000313" key="2">
    <source>
        <dbReference type="Proteomes" id="UP000198618"/>
    </source>
</evidence>
<dbReference type="EMBL" id="FOHE01000006">
    <property type="protein sequence ID" value="SET18284.1"/>
    <property type="molecule type" value="Genomic_DNA"/>
</dbReference>
<keyword evidence="2" id="KW-1185">Reference proteome</keyword>
<sequence>MRVFIFSIIVLTLVVLAILSVSSNYPLTFSTHNPTAREIIKENPNADIIKLDGLVYSNVSDQDRIREQNILVGEKIGEVKKKSSSTWWYQDFYATKLPTGTEIYTIDEDSYEKGDAPFYILVKQDEKIFIYQALIEG</sequence>
<dbReference type="RefSeq" id="WP_139177926.1">
    <property type="nucleotide sequence ID" value="NZ_FOHE01000006.1"/>
</dbReference>
<dbReference type="STRING" id="930131.SAMN05216389_106205"/>
<proteinExistence type="predicted"/>
<accession>A0A1I0CGQ9</accession>
<gene>
    <name evidence="1" type="ORF">SAMN05216389_106205</name>
</gene>
<dbReference type="OrthoDB" id="1909991at2"/>
<reference evidence="1 2" key="1">
    <citation type="submission" date="2016-10" db="EMBL/GenBank/DDBJ databases">
        <authorList>
            <person name="de Groot N.N."/>
        </authorList>
    </citation>
    <scope>NUCLEOTIDE SEQUENCE [LARGE SCALE GENOMIC DNA]</scope>
    <source>
        <strain evidence="1 2">IBRC-M 10780</strain>
    </source>
</reference>
<name>A0A1I0CGQ9_9BACI</name>
<protein>
    <submittedName>
        <fullName evidence="1">Uncharacterized protein</fullName>
    </submittedName>
</protein>
<evidence type="ECO:0000313" key="1">
    <source>
        <dbReference type="EMBL" id="SET18284.1"/>
    </source>
</evidence>
<dbReference type="AlphaFoldDB" id="A0A1I0CGQ9"/>
<dbReference type="Proteomes" id="UP000198618">
    <property type="component" value="Unassembled WGS sequence"/>
</dbReference>
<organism evidence="1 2">
    <name type="scientific">Oceanobacillus limi</name>
    <dbReference type="NCBI Taxonomy" id="930131"/>
    <lineage>
        <taxon>Bacteria</taxon>
        <taxon>Bacillati</taxon>
        <taxon>Bacillota</taxon>
        <taxon>Bacilli</taxon>
        <taxon>Bacillales</taxon>
        <taxon>Bacillaceae</taxon>
        <taxon>Oceanobacillus</taxon>
    </lineage>
</organism>